<dbReference type="GO" id="GO:0003676">
    <property type="term" value="F:nucleic acid binding"/>
    <property type="evidence" value="ECO:0007669"/>
    <property type="project" value="InterPro"/>
</dbReference>
<dbReference type="InterPro" id="IPR012337">
    <property type="entry name" value="RNaseH-like_sf"/>
</dbReference>
<gene>
    <name evidence="2" type="ORF">HD841_000943</name>
</gene>
<dbReference type="SUPFAM" id="SSF53098">
    <property type="entry name" value="Ribonuclease H-like"/>
    <property type="match status" value="1"/>
</dbReference>
<dbReference type="InterPro" id="IPR036397">
    <property type="entry name" value="RNaseH_sf"/>
</dbReference>
<dbReference type="GO" id="GO:0004527">
    <property type="term" value="F:exonuclease activity"/>
    <property type="evidence" value="ECO:0007669"/>
    <property type="project" value="UniProtKB-ARBA"/>
</dbReference>
<protein>
    <submittedName>
        <fullName evidence="2">DNA polymerase-3 subunit epsilon</fullName>
        <ecNumber evidence="2">2.7.7.7</ecNumber>
    </submittedName>
</protein>
<dbReference type="SMART" id="SM00479">
    <property type="entry name" value="EXOIII"/>
    <property type="match status" value="1"/>
</dbReference>
<dbReference type="NCBIfam" id="NF006615">
    <property type="entry name" value="PRK09182.1"/>
    <property type="match status" value="1"/>
</dbReference>
<dbReference type="EMBL" id="JACCBY010000001">
    <property type="protein sequence ID" value="NYD89174.1"/>
    <property type="molecule type" value="Genomic_DNA"/>
</dbReference>
<comment type="caution">
    <text evidence="2">The sequence shown here is derived from an EMBL/GenBank/DDBJ whole genome shotgun (WGS) entry which is preliminary data.</text>
</comment>
<keyword evidence="2" id="KW-0548">Nucleotidyltransferase</keyword>
<keyword evidence="2" id="KW-0808">Transferase</keyword>
<evidence type="ECO:0000313" key="3">
    <source>
        <dbReference type="Proteomes" id="UP000517753"/>
    </source>
</evidence>
<dbReference type="CDD" id="cd06127">
    <property type="entry name" value="DEDDh"/>
    <property type="match status" value="1"/>
</dbReference>
<feature type="domain" description="Exonuclease" evidence="1">
    <location>
        <begin position="41"/>
        <end position="206"/>
    </location>
</feature>
<dbReference type="RefSeq" id="WP_179507671.1">
    <property type="nucleotide sequence ID" value="NZ_JACCBY010000001.1"/>
</dbReference>
<dbReference type="Gene3D" id="3.30.420.10">
    <property type="entry name" value="Ribonuclease H-like superfamily/Ribonuclease H"/>
    <property type="match status" value="1"/>
</dbReference>
<evidence type="ECO:0000259" key="1">
    <source>
        <dbReference type="SMART" id="SM00479"/>
    </source>
</evidence>
<evidence type="ECO:0000313" key="2">
    <source>
        <dbReference type="EMBL" id="NYD89174.1"/>
    </source>
</evidence>
<keyword evidence="3" id="KW-1185">Reference proteome</keyword>
<dbReference type="Pfam" id="PF00929">
    <property type="entry name" value="RNase_T"/>
    <property type="match status" value="1"/>
</dbReference>
<sequence length="293" mass="32665">MDMQTEVGRDDAADAGDVRVLHPLRLSEGSTGDGTGRGPFVGVAVDVETTGLDHRTGKVIELAIRRFRYDRDGVITDVDEAYEWREDPGAPLSPEIMALTGLTDIDLVGEEIDEGDATRLLRSASFVVAHNSSFDRAWVEARLPDARGLAWCCSMRQVDWKARGFDGRVLGYLLVQNGFYHCGHRASADVDALIEMLRHVDGGGRTALSEMIERGAKSSWIVRAKGADFGVKDLLRARGYRWDTERRVWWREVAEDDLVPEQFWLAANVYAVEANPKAICPDLEQVTARTRFL</sequence>
<name>A0A7Y9FKZ4_9SPHN</name>
<reference evidence="2 3" key="1">
    <citation type="submission" date="2020-08" db="EMBL/GenBank/DDBJ databases">
        <title>The Agave Microbiome: Exploring the role of microbial communities in plant adaptations to desert environments.</title>
        <authorList>
            <person name="Partida-Martinez L.P."/>
        </authorList>
    </citation>
    <scope>NUCLEOTIDE SEQUENCE [LARGE SCALE GENOMIC DNA]</scope>
    <source>
        <strain evidence="2 3">AS2.3</strain>
    </source>
</reference>
<dbReference type="AlphaFoldDB" id="A0A7Y9FKZ4"/>
<dbReference type="Proteomes" id="UP000517753">
    <property type="component" value="Unassembled WGS sequence"/>
</dbReference>
<dbReference type="InterPro" id="IPR013520">
    <property type="entry name" value="Ribonucl_H"/>
</dbReference>
<organism evidence="2 3">
    <name type="scientific">Sphingomonas melonis</name>
    <dbReference type="NCBI Taxonomy" id="152682"/>
    <lineage>
        <taxon>Bacteria</taxon>
        <taxon>Pseudomonadati</taxon>
        <taxon>Pseudomonadota</taxon>
        <taxon>Alphaproteobacteria</taxon>
        <taxon>Sphingomonadales</taxon>
        <taxon>Sphingomonadaceae</taxon>
        <taxon>Sphingomonas</taxon>
    </lineage>
</organism>
<dbReference type="GO" id="GO:0003887">
    <property type="term" value="F:DNA-directed DNA polymerase activity"/>
    <property type="evidence" value="ECO:0007669"/>
    <property type="project" value="UniProtKB-EC"/>
</dbReference>
<proteinExistence type="predicted"/>
<accession>A0A7Y9FKZ4</accession>
<dbReference type="EC" id="2.7.7.7" evidence="2"/>